<evidence type="ECO:0000259" key="2">
    <source>
        <dbReference type="Pfam" id="PF13193"/>
    </source>
</evidence>
<dbReference type="InterPro" id="IPR010071">
    <property type="entry name" value="AA_adenyl_dom"/>
</dbReference>
<evidence type="ECO:0000313" key="3">
    <source>
        <dbReference type="EMBL" id="MBJ3813336.1"/>
    </source>
</evidence>
<name>A0ABS0XK66_9ACTN</name>
<dbReference type="Gene3D" id="3.30.300.30">
    <property type="match status" value="1"/>
</dbReference>
<dbReference type="Pfam" id="PF00501">
    <property type="entry name" value="AMP-binding"/>
    <property type="match status" value="1"/>
</dbReference>
<dbReference type="InterPro" id="IPR020845">
    <property type="entry name" value="AMP-binding_CS"/>
</dbReference>
<comment type="caution">
    <text evidence="3">The sequence shown here is derived from an EMBL/GenBank/DDBJ whole genome shotgun (WGS) entry which is preliminary data.</text>
</comment>
<feature type="domain" description="AMP-dependent synthetase/ligase" evidence="1">
    <location>
        <begin position="2"/>
        <end position="332"/>
    </location>
</feature>
<dbReference type="InterPro" id="IPR025110">
    <property type="entry name" value="AMP-bd_C"/>
</dbReference>
<dbReference type="Pfam" id="PF13193">
    <property type="entry name" value="AMP-binding_C"/>
    <property type="match status" value="1"/>
</dbReference>
<dbReference type="EMBL" id="JAEKOZ010000081">
    <property type="protein sequence ID" value="MBJ3813336.1"/>
    <property type="molecule type" value="Genomic_DNA"/>
</dbReference>
<dbReference type="Gene3D" id="3.40.50.980">
    <property type="match status" value="2"/>
</dbReference>
<feature type="non-terminal residue" evidence="3">
    <location>
        <position position="451"/>
    </location>
</feature>
<sequence length="451" mass="47381">EEELSYADLDERSNRLARVLVARGVGRDAVVGLALPRSVDQVVALLAIVKAGGGYLPVDPDYPAERLEFMLGDAAPVLVVTNAEIAVGLPDSDCPHFVLDEPDSVAALSGVSGAALELAGHAAQLAYVMYTSGSTGTPKGVGVTHQGLVDLALDHRYAGDAHRRVLHHSAQAFDASTYELWVPLLRGGTLVLAPPGRLDAATLARTIDAHRVTAAFLSSGLFRVIAETGPGAFTGLREIWTGGDVMSPTAVRETLRACPEVRVVNAYGPTEITMAATCETITRADAVAETVPIGQPMDNMRAYVLDSALRPVPPGVAGELYLAGTGLARGYLGRLGLTAERFVASPFGASGGRMYRTGDIVSWTADGHLDFRGRADTQVKIRGFRVEPGEIETALTRHDAIAQALVVARAGVDSGNQLVAYVVPADATADGPTPAELRSYLADRLPAHLVP</sequence>
<organism evidence="3 4">
    <name type="scientific">Streptomyces flavofungini</name>
    <dbReference type="NCBI Taxonomy" id="68200"/>
    <lineage>
        <taxon>Bacteria</taxon>
        <taxon>Bacillati</taxon>
        <taxon>Actinomycetota</taxon>
        <taxon>Actinomycetes</taxon>
        <taxon>Kitasatosporales</taxon>
        <taxon>Streptomycetaceae</taxon>
        <taxon>Streptomyces</taxon>
    </lineage>
</organism>
<protein>
    <submittedName>
        <fullName evidence="3">Amino acid adenylation domain-containing protein</fullName>
    </submittedName>
</protein>
<reference evidence="3 4" key="1">
    <citation type="submission" date="2020-12" db="EMBL/GenBank/DDBJ databases">
        <title>Streptomyces typhae sp. nov., a novel endophytic actinomycete isolated from the root of cattail pollen (Typha angustifolia L.).</title>
        <authorList>
            <person name="Peng C."/>
            <person name="Liu C."/>
        </authorList>
    </citation>
    <scope>NUCLEOTIDE SEQUENCE [LARGE SCALE GENOMIC DNA]</scope>
    <source>
        <strain evidence="3 4">JCM 4753</strain>
    </source>
</reference>
<feature type="non-terminal residue" evidence="3">
    <location>
        <position position="1"/>
    </location>
</feature>
<dbReference type="PROSITE" id="PS00455">
    <property type="entry name" value="AMP_BINDING"/>
    <property type="match status" value="1"/>
</dbReference>
<gene>
    <name evidence="3" type="ORF">JGB26_40925</name>
</gene>
<feature type="domain" description="AMP-binding enzyme C-terminal" evidence="2">
    <location>
        <begin position="390"/>
        <end position="451"/>
    </location>
</feature>
<accession>A0ABS0XK66</accession>
<evidence type="ECO:0000259" key="1">
    <source>
        <dbReference type="Pfam" id="PF00501"/>
    </source>
</evidence>
<dbReference type="InterPro" id="IPR000873">
    <property type="entry name" value="AMP-dep_synth/lig_dom"/>
</dbReference>
<dbReference type="Proteomes" id="UP000634780">
    <property type="component" value="Unassembled WGS sequence"/>
</dbReference>
<evidence type="ECO:0000313" key="4">
    <source>
        <dbReference type="Proteomes" id="UP000634780"/>
    </source>
</evidence>
<dbReference type="PANTHER" id="PTHR45527">
    <property type="entry name" value="NONRIBOSOMAL PEPTIDE SYNTHETASE"/>
    <property type="match status" value="1"/>
</dbReference>
<keyword evidence="4" id="KW-1185">Reference proteome</keyword>
<dbReference type="Gene3D" id="2.30.38.10">
    <property type="entry name" value="Luciferase, Domain 3"/>
    <property type="match status" value="1"/>
</dbReference>
<dbReference type="CDD" id="cd12117">
    <property type="entry name" value="A_NRPS_Srf_like"/>
    <property type="match status" value="1"/>
</dbReference>
<dbReference type="InterPro" id="IPR045851">
    <property type="entry name" value="AMP-bd_C_sf"/>
</dbReference>
<proteinExistence type="predicted"/>
<dbReference type="PANTHER" id="PTHR45527:SF1">
    <property type="entry name" value="FATTY ACID SYNTHASE"/>
    <property type="match status" value="1"/>
</dbReference>
<dbReference type="NCBIfam" id="TIGR01733">
    <property type="entry name" value="AA-adenyl-dom"/>
    <property type="match status" value="1"/>
</dbReference>
<dbReference type="SUPFAM" id="SSF56801">
    <property type="entry name" value="Acetyl-CoA synthetase-like"/>
    <property type="match status" value="1"/>
</dbReference>
<dbReference type="RefSeq" id="WP_198898103.1">
    <property type="nucleotide sequence ID" value="NZ_JAEKOZ010000081.1"/>
</dbReference>